<dbReference type="InterPro" id="IPR000757">
    <property type="entry name" value="Beta-glucanase-like"/>
</dbReference>
<accession>A0A9D1M0E9</accession>
<keyword evidence="1" id="KW-0677">Repeat</keyword>
<dbReference type="GO" id="GO:0005975">
    <property type="term" value="P:carbohydrate metabolic process"/>
    <property type="evidence" value="ECO:0007669"/>
    <property type="project" value="InterPro"/>
</dbReference>
<organism evidence="5 6">
    <name type="scientific">Candidatus Merdicola faecigallinarum</name>
    <dbReference type="NCBI Taxonomy" id="2840862"/>
    <lineage>
        <taxon>Bacteria</taxon>
        <taxon>Bacillati</taxon>
        <taxon>Bacillota</taxon>
        <taxon>Clostridia</taxon>
        <taxon>Candidatus Merdicola</taxon>
    </lineage>
</organism>
<dbReference type="Gene3D" id="2.10.270.10">
    <property type="entry name" value="Cholin Binding"/>
    <property type="match status" value="2"/>
</dbReference>
<dbReference type="PROSITE" id="PS51170">
    <property type="entry name" value="CW"/>
    <property type="match status" value="1"/>
</dbReference>
<feature type="chain" id="PRO_5039481382" description="GH16 domain-containing protein" evidence="3">
    <location>
        <begin position="27"/>
        <end position="390"/>
    </location>
</feature>
<name>A0A9D1M0E9_9FIRM</name>
<evidence type="ECO:0000256" key="1">
    <source>
        <dbReference type="ARBA" id="ARBA00022737"/>
    </source>
</evidence>
<dbReference type="AlphaFoldDB" id="A0A9D1M0E9"/>
<evidence type="ECO:0000313" key="5">
    <source>
        <dbReference type="EMBL" id="HIU51251.1"/>
    </source>
</evidence>
<comment type="caution">
    <text evidence="5">The sequence shown here is derived from an EMBL/GenBank/DDBJ whole genome shotgun (WGS) entry which is preliminary data.</text>
</comment>
<evidence type="ECO:0000256" key="3">
    <source>
        <dbReference type="SAM" id="SignalP"/>
    </source>
</evidence>
<dbReference type="GO" id="GO:0004553">
    <property type="term" value="F:hydrolase activity, hydrolyzing O-glycosyl compounds"/>
    <property type="evidence" value="ECO:0007669"/>
    <property type="project" value="InterPro"/>
</dbReference>
<dbReference type="Pfam" id="PF19085">
    <property type="entry name" value="Choline_bind_2"/>
    <property type="match status" value="1"/>
</dbReference>
<sequence length="390" mass="46149">MMKRRCWFTIVLMVLFMLCLPITAVAQDRSPISQVSVTVTQEVTTGTANKPDVYANSEQYYIFDKPKFEKDTYLVGEEAYAEVTIMAGANYQFSGTSISVTGGSYDRTIYSDPDKIVFVLKTLPLKQKFDGPTDARWSVEHYGRAMWDEDPNASKYEVTYKGKTYETTRNYYNLKSKLDRDYEHFEVRSIPKDGEDNWVASDLRRSNAITWRGNDWDDDCYWDDDDYYYDHCDSDHWDHDDDWNDAYYGRWHYYLDGHYYPTRPAKNCWVYNYSNGYWYYTTGWSDDVVEGWRTINGAQYYFDRDTGCMRTGYFEQSSKKYFFNSDGSMVTNNWVYLGNHWYFFGGNGAAVTSNWIWWNGQWYYLHSDGKMAVNTWIGPYYVDSNGVWIH</sequence>
<evidence type="ECO:0000259" key="4">
    <source>
        <dbReference type="PROSITE" id="PS51762"/>
    </source>
</evidence>
<dbReference type="PROSITE" id="PS51762">
    <property type="entry name" value="GH16_2"/>
    <property type="match status" value="1"/>
</dbReference>
<dbReference type="Pfam" id="PF19127">
    <property type="entry name" value="Choline_bind_3"/>
    <property type="match status" value="1"/>
</dbReference>
<dbReference type="InterPro" id="IPR018337">
    <property type="entry name" value="Cell_wall/Cho-bd_repeat"/>
</dbReference>
<evidence type="ECO:0000313" key="6">
    <source>
        <dbReference type="Proteomes" id="UP000824093"/>
    </source>
</evidence>
<proteinExistence type="predicted"/>
<feature type="repeat" description="Cell wall-binding" evidence="2">
    <location>
        <begin position="352"/>
        <end position="371"/>
    </location>
</feature>
<gene>
    <name evidence="5" type="ORF">IAB70_01285</name>
</gene>
<evidence type="ECO:0000256" key="2">
    <source>
        <dbReference type="PROSITE-ProRule" id="PRU00591"/>
    </source>
</evidence>
<keyword evidence="3" id="KW-0732">Signal</keyword>
<dbReference type="EMBL" id="DVNH01000011">
    <property type="protein sequence ID" value="HIU51251.1"/>
    <property type="molecule type" value="Genomic_DNA"/>
</dbReference>
<reference evidence="5" key="2">
    <citation type="journal article" date="2021" name="PeerJ">
        <title>Extensive microbial diversity within the chicken gut microbiome revealed by metagenomics and culture.</title>
        <authorList>
            <person name="Gilroy R."/>
            <person name="Ravi A."/>
            <person name="Getino M."/>
            <person name="Pursley I."/>
            <person name="Horton D.L."/>
            <person name="Alikhan N.F."/>
            <person name="Baker D."/>
            <person name="Gharbi K."/>
            <person name="Hall N."/>
            <person name="Watson M."/>
            <person name="Adriaenssens E.M."/>
            <person name="Foster-Nyarko E."/>
            <person name="Jarju S."/>
            <person name="Secka A."/>
            <person name="Antonio M."/>
            <person name="Oren A."/>
            <person name="Chaudhuri R.R."/>
            <person name="La Ragione R."/>
            <person name="Hildebrand F."/>
            <person name="Pallen M.J."/>
        </authorList>
    </citation>
    <scope>NUCLEOTIDE SEQUENCE</scope>
    <source>
        <strain evidence="5">CHK195-15760</strain>
    </source>
</reference>
<dbReference type="Proteomes" id="UP000824093">
    <property type="component" value="Unassembled WGS sequence"/>
</dbReference>
<dbReference type="SUPFAM" id="SSF69360">
    <property type="entry name" value="Cell wall binding repeat"/>
    <property type="match status" value="1"/>
</dbReference>
<feature type="domain" description="GH16" evidence="4">
    <location>
        <begin position="91"/>
        <end position="384"/>
    </location>
</feature>
<reference evidence="5" key="1">
    <citation type="submission" date="2020-10" db="EMBL/GenBank/DDBJ databases">
        <authorList>
            <person name="Gilroy R."/>
        </authorList>
    </citation>
    <scope>NUCLEOTIDE SEQUENCE</scope>
    <source>
        <strain evidence="5">CHK195-15760</strain>
    </source>
</reference>
<protein>
    <recommendedName>
        <fullName evidence="4">GH16 domain-containing protein</fullName>
    </recommendedName>
</protein>
<feature type="signal peptide" evidence="3">
    <location>
        <begin position="1"/>
        <end position="26"/>
    </location>
</feature>